<evidence type="ECO:0000256" key="1">
    <source>
        <dbReference type="ARBA" id="ARBA00004167"/>
    </source>
</evidence>
<feature type="domain" description="APCDD1" evidence="6">
    <location>
        <begin position="230"/>
        <end position="413"/>
    </location>
</feature>
<feature type="non-terminal residue" evidence="7">
    <location>
        <position position="1"/>
    </location>
</feature>
<dbReference type="EMBL" id="DS469684">
    <property type="protein sequence ID" value="EDO35898.1"/>
    <property type="molecule type" value="Genomic_DNA"/>
</dbReference>
<evidence type="ECO:0000256" key="3">
    <source>
        <dbReference type="ARBA" id="ARBA00022729"/>
    </source>
</evidence>
<keyword evidence="8" id="KW-1185">Reference proteome</keyword>
<dbReference type="HOGENOM" id="CLU_035648_0_0_1"/>
<keyword evidence="2" id="KW-0812">Transmembrane</keyword>
<proteinExistence type="predicted"/>
<gene>
    <name evidence="7" type="ORF">NEMVEDRAFT_v1g121336</name>
</gene>
<dbReference type="GO" id="GO:0017147">
    <property type="term" value="F:Wnt-protein binding"/>
    <property type="evidence" value="ECO:0007669"/>
    <property type="project" value="InterPro"/>
</dbReference>
<protein>
    <recommendedName>
        <fullName evidence="6">APCDD1 domain-containing protein</fullName>
    </recommendedName>
</protein>
<dbReference type="PhylomeDB" id="A7SK84"/>
<comment type="subcellular location">
    <subcellularLocation>
        <location evidence="1">Membrane</location>
        <topology evidence="1">Single-pass membrane protein</topology>
    </subcellularLocation>
</comment>
<name>A7SK84_NEMVE</name>
<reference evidence="7 8" key="1">
    <citation type="journal article" date="2007" name="Science">
        <title>Sea anemone genome reveals ancestral eumetazoan gene repertoire and genomic organization.</title>
        <authorList>
            <person name="Putnam N.H."/>
            <person name="Srivastava M."/>
            <person name="Hellsten U."/>
            <person name="Dirks B."/>
            <person name="Chapman J."/>
            <person name="Salamov A."/>
            <person name="Terry A."/>
            <person name="Shapiro H."/>
            <person name="Lindquist E."/>
            <person name="Kapitonov V.V."/>
            <person name="Jurka J."/>
            <person name="Genikhovich G."/>
            <person name="Grigoriev I.V."/>
            <person name="Lucas S.M."/>
            <person name="Steele R.E."/>
            <person name="Finnerty J.R."/>
            <person name="Technau U."/>
            <person name="Martindale M.Q."/>
            <person name="Rokhsar D.S."/>
        </authorList>
    </citation>
    <scope>NUCLEOTIDE SEQUENCE [LARGE SCALE GENOMIC DNA]</scope>
    <source>
        <strain evidence="8">CH2 X CH6</strain>
    </source>
</reference>
<accession>A7SK84</accession>
<keyword evidence="3" id="KW-0732">Signal</keyword>
<evidence type="ECO:0000259" key="6">
    <source>
        <dbReference type="SMART" id="SM01352"/>
    </source>
</evidence>
<dbReference type="Proteomes" id="UP000001593">
    <property type="component" value="Unassembled WGS sequence"/>
</dbReference>
<dbReference type="OMA" id="MPLIQCT"/>
<dbReference type="eggNOG" id="ENOG502QQ0C">
    <property type="taxonomic scope" value="Eukaryota"/>
</dbReference>
<evidence type="ECO:0000256" key="2">
    <source>
        <dbReference type="ARBA" id="ARBA00022692"/>
    </source>
</evidence>
<feature type="non-terminal residue" evidence="7">
    <location>
        <position position="413"/>
    </location>
</feature>
<dbReference type="PANTHER" id="PTHR31021">
    <property type="entry name" value="ADENOMATOSIS POLYPOSIS COLI DOWN-REGULATED 1"/>
    <property type="match status" value="1"/>
</dbReference>
<dbReference type="GO" id="GO:0005886">
    <property type="term" value="C:plasma membrane"/>
    <property type="evidence" value="ECO:0007669"/>
    <property type="project" value="InterPro"/>
</dbReference>
<dbReference type="InterPro" id="IPR042425">
    <property type="entry name" value="APCDD1"/>
</dbReference>
<dbReference type="FunCoup" id="A7SK84">
    <property type="interactions" value="31"/>
</dbReference>
<dbReference type="KEGG" id="nve:5507309"/>
<dbReference type="PANTHER" id="PTHR31021:SF1">
    <property type="entry name" value="CHROMOSOME UNDETERMINED SCAFFOLD_56, WHOLE GENOME SHOTGUN SEQUENCE"/>
    <property type="match status" value="1"/>
</dbReference>
<keyword evidence="5" id="KW-0325">Glycoprotein</keyword>
<feature type="domain" description="APCDD1" evidence="6">
    <location>
        <begin position="2"/>
        <end position="229"/>
    </location>
</feature>
<dbReference type="AlphaFoldDB" id="A7SK84"/>
<dbReference type="GO" id="GO:0030178">
    <property type="term" value="P:negative regulation of Wnt signaling pathway"/>
    <property type="evidence" value="ECO:0007669"/>
    <property type="project" value="InterPro"/>
</dbReference>
<organism evidence="7 8">
    <name type="scientific">Nematostella vectensis</name>
    <name type="common">Starlet sea anemone</name>
    <dbReference type="NCBI Taxonomy" id="45351"/>
    <lineage>
        <taxon>Eukaryota</taxon>
        <taxon>Metazoa</taxon>
        <taxon>Cnidaria</taxon>
        <taxon>Anthozoa</taxon>
        <taxon>Hexacorallia</taxon>
        <taxon>Actiniaria</taxon>
        <taxon>Edwardsiidae</taxon>
        <taxon>Nematostella</taxon>
    </lineage>
</organism>
<evidence type="ECO:0000256" key="5">
    <source>
        <dbReference type="ARBA" id="ARBA00023180"/>
    </source>
</evidence>
<evidence type="ECO:0000313" key="7">
    <source>
        <dbReference type="EMBL" id="EDO35898.1"/>
    </source>
</evidence>
<dbReference type="InterPro" id="IPR029405">
    <property type="entry name" value="APCDD1_dom"/>
</dbReference>
<keyword evidence="4" id="KW-0472">Membrane</keyword>
<dbReference type="STRING" id="45351.A7SK84"/>
<dbReference type="InParanoid" id="A7SK84"/>
<dbReference type="SMART" id="SM01352">
    <property type="entry name" value="APCDDC"/>
    <property type="match status" value="2"/>
</dbReference>
<dbReference type="OrthoDB" id="5985602at2759"/>
<sequence length="413" mass="47071">SSCRQIVRHITHYRGIRSQIRPDVSGIWTSSRCEARPGPKFLTRFVQIFSNQTWQADFHFYSDYQCTKPTFTLHVRGAYWLGNEAKDLKGATAAHFNFTTIHIHPHTQAEEVKIVTVMKKSCPDTLLNIKETPGIGVYSATNAAFSKRLCRTTFGISDYEFSVLKINTFKMLSSKSDLLYFGEIPTGKSRRRYSPTSYQLPLKRNNAPNCTICMVISTASAGVAPIIPKVRPRPVMLNDEWGSSSCETRPGGSFLTRYMAFQDSRSHWEGYYYYFLDPECRKLNFMIYFKGVFTSGSYNTKVRDGEDYVFTVTEAAITPHTKSFTRQLNYMSRNNECGKDGEWENGQSQDITQSKGCRLLGISLPHTEYDLLKMVTNENGERELYVGQRPTDLSSLASPDKRPTSFQVPMLKC</sequence>
<evidence type="ECO:0000313" key="8">
    <source>
        <dbReference type="Proteomes" id="UP000001593"/>
    </source>
</evidence>
<dbReference type="Pfam" id="PF14921">
    <property type="entry name" value="APCDDC"/>
    <property type="match status" value="2"/>
</dbReference>
<evidence type="ECO:0000256" key="4">
    <source>
        <dbReference type="ARBA" id="ARBA00023136"/>
    </source>
</evidence>